<dbReference type="RefSeq" id="WP_057847120.1">
    <property type="nucleotide sequence ID" value="NZ_LLYA01000194.1"/>
</dbReference>
<evidence type="ECO:0000313" key="4">
    <source>
        <dbReference type="Proteomes" id="UP000052023"/>
    </source>
</evidence>
<dbReference type="EMBL" id="LLYA01000194">
    <property type="protein sequence ID" value="KRR18492.1"/>
    <property type="molecule type" value="Genomic_DNA"/>
</dbReference>
<dbReference type="InterPro" id="IPR003331">
    <property type="entry name" value="UDP_GlcNAc_Epimerase_2_dom"/>
</dbReference>
<dbReference type="AlphaFoldDB" id="A0A0R3MF78"/>
<sequence length="362" mass="39530">MRKKIHLIAGARPNFMKIAPLFHALSGSDWAQPVIIHTGQHSDRLMSDVFLEELGLPAPDFNLAVGSGSHAETTAAVMVTYEKLCQTATPDYVIVVGDVNSTIAAALAAKKLLLSVAHLEAGLRSFDRTMPEEINRVVTDSISDLLWTPSEDADDNLRQEGIVKERIVRIGNIMIDAYEMLAPRIGAARSFAKFGLGSREYGVVTLHRPSNVDDPAKLAELMAELGAASAHIPLVFPLHPRTSRRLASERGRPGIIFTDPLPYIEFMSLVQNAALVITDSGGVQEETSYLGIPCLTVRTTTERPVTLTRGTNRLIRPELISETVVDILTARNISSAKTQEIPLWDGHAAERAAKSLRQQFAI</sequence>
<dbReference type="PANTHER" id="PTHR43174:SF1">
    <property type="entry name" value="UDP-N-ACETYLGLUCOSAMINE 2-EPIMERASE"/>
    <property type="match status" value="1"/>
</dbReference>
<keyword evidence="4" id="KW-1185">Reference proteome</keyword>
<dbReference type="CDD" id="cd03786">
    <property type="entry name" value="GTB_UDP-GlcNAc_2-Epimerase"/>
    <property type="match status" value="1"/>
</dbReference>
<proteinExistence type="inferred from homology"/>
<dbReference type="PANTHER" id="PTHR43174">
    <property type="entry name" value="UDP-N-ACETYLGLUCOSAMINE 2-EPIMERASE"/>
    <property type="match status" value="1"/>
</dbReference>
<reference evidence="3 4" key="1">
    <citation type="submission" date="2014-03" db="EMBL/GenBank/DDBJ databases">
        <title>Bradyrhizobium valentinum sp. nov., isolated from effective nodules of Lupinus mariae-josephae, a lupine endemic of basic-lime soils in Eastern Spain.</title>
        <authorList>
            <person name="Duran D."/>
            <person name="Rey L."/>
            <person name="Navarro A."/>
            <person name="Busquets A."/>
            <person name="Imperial J."/>
            <person name="Ruiz-Argueso T."/>
        </authorList>
    </citation>
    <scope>NUCLEOTIDE SEQUENCE [LARGE SCALE GENOMIC DNA]</scope>
    <source>
        <strain evidence="3 4">Ro19</strain>
    </source>
</reference>
<dbReference type="OrthoDB" id="9803238at2"/>
<feature type="domain" description="UDP-N-acetylglucosamine 2-epimerase" evidence="2">
    <location>
        <begin position="24"/>
        <end position="356"/>
    </location>
</feature>
<dbReference type="Proteomes" id="UP000052023">
    <property type="component" value="Unassembled WGS sequence"/>
</dbReference>
<dbReference type="SUPFAM" id="SSF53756">
    <property type="entry name" value="UDP-Glycosyltransferase/glycogen phosphorylase"/>
    <property type="match status" value="1"/>
</dbReference>
<dbReference type="NCBIfam" id="TIGR00236">
    <property type="entry name" value="wecB"/>
    <property type="match status" value="1"/>
</dbReference>
<evidence type="ECO:0000313" key="3">
    <source>
        <dbReference type="EMBL" id="KRR18492.1"/>
    </source>
</evidence>
<dbReference type="GO" id="GO:0016853">
    <property type="term" value="F:isomerase activity"/>
    <property type="evidence" value="ECO:0007669"/>
    <property type="project" value="UniProtKB-KW"/>
</dbReference>
<dbReference type="InterPro" id="IPR029767">
    <property type="entry name" value="WecB-like"/>
</dbReference>
<comment type="caution">
    <text evidence="3">The sequence shown here is derived from an EMBL/GenBank/DDBJ whole genome shotgun (WGS) entry which is preliminary data.</text>
</comment>
<dbReference type="Pfam" id="PF02350">
    <property type="entry name" value="Epimerase_2"/>
    <property type="match status" value="1"/>
</dbReference>
<keyword evidence="1" id="KW-0413">Isomerase</keyword>
<gene>
    <name evidence="3" type="ORF">CQ13_34800</name>
</gene>
<evidence type="ECO:0000259" key="2">
    <source>
        <dbReference type="Pfam" id="PF02350"/>
    </source>
</evidence>
<evidence type="ECO:0000256" key="1">
    <source>
        <dbReference type="RuleBase" id="RU003513"/>
    </source>
</evidence>
<organism evidence="3 4">
    <name type="scientific">Bradyrhizobium retamae</name>
    <dbReference type="NCBI Taxonomy" id="1300035"/>
    <lineage>
        <taxon>Bacteria</taxon>
        <taxon>Pseudomonadati</taxon>
        <taxon>Pseudomonadota</taxon>
        <taxon>Alphaproteobacteria</taxon>
        <taxon>Hyphomicrobiales</taxon>
        <taxon>Nitrobacteraceae</taxon>
        <taxon>Bradyrhizobium</taxon>
    </lineage>
</organism>
<dbReference type="Gene3D" id="3.40.50.2000">
    <property type="entry name" value="Glycogen Phosphorylase B"/>
    <property type="match status" value="2"/>
</dbReference>
<accession>A0A0R3MF78</accession>
<comment type="similarity">
    <text evidence="1">Belongs to the UDP-N-acetylglucosamine 2-epimerase family.</text>
</comment>
<protein>
    <submittedName>
        <fullName evidence="3">UDP-N-acetylglucosamine 2-epimerase</fullName>
    </submittedName>
</protein>
<name>A0A0R3MF78_9BRAD</name>